<protein>
    <recommendedName>
        <fullName evidence="4">Helix-turn-helix domain-containing protein</fullName>
    </recommendedName>
</protein>
<evidence type="ECO:0000313" key="3">
    <source>
        <dbReference type="Proteomes" id="UP000018720"/>
    </source>
</evidence>
<comment type="caution">
    <text evidence="2">The sequence shown here is derived from an EMBL/GenBank/DDBJ whole genome shotgun (WGS) entry which is preliminary data.</text>
</comment>
<reference evidence="2 3" key="1">
    <citation type="submission" date="2012-08" db="EMBL/GenBank/DDBJ databases">
        <authorList>
            <person name="Harkins D.M."/>
            <person name="Durkin A.S."/>
            <person name="Selengut J.D."/>
            <person name="Sanka R."/>
            <person name="DePew J."/>
            <person name="Purushe J."/>
            <person name="Matthias M.A."/>
            <person name="Vinetz J.M."/>
            <person name="Sutton G.G."/>
            <person name="Nelson W.C."/>
            <person name="Fouts D.E."/>
        </authorList>
    </citation>
    <scope>NUCLEOTIDE SEQUENCE [LARGE SCALE GENOMIC DNA]</scope>
    <source>
        <strain evidence="2 3">MMD4847</strain>
    </source>
</reference>
<feature type="region of interest" description="Disordered" evidence="1">
    <location>
        <begin position="130"/>
        <end position="155"/>
    </location>
</feature>
<proteinExistence type="predicted"/>
<dbReference type="RefSeq" id="WP_008591857.1">
    <property type="nucleotide sequence ID" value="NZ_AHOM02000005.1"/>
</dbReference>
<evidence type="ECO:0000256" key="1">
    <source>
        <dbReference type="SAM" id="MobiDB-lite"/>
    </source>
</evidence>
<sequence>MDLEKQEVRGDYIPPEINALDYWPQMRLLLAKIAYLDQKAQSKYNSPEAGCFARNMYLANQFKIKKQTVSKYLMILKENGDINITFTLNKKGKKQRIIKSKYSEFFFKDTKNESNDSLIGINQVDGRQSIDTSQSVDSNQTPKVPSSHNNLDPTIVQKTKSNPLTFDYLVSLYGIEIFSESLRRANLQGMGTNISYINGICKNVQAERVKPVVQEPARPVSNKRDNTNQIDLQKPKLYEPTWDSLIDWSKSNLSRSSVEVLEKVIYSSAENNISISSELPETLQMVTTKFFAEKVRIPMKVLFAVPSMQLDTMRNSGTIDSQENDKINTKSENKENLYANQEEIDKFFEPLLLNANEDPKQEKSVVIKFPEVAEIQYISISNGKAERVFESGNYYLGSYYNDSHKSIKTNLHELIRSKIPIPRSRFGVY</sequence>
<organism evidence="2 3">
    <name type="scientific">Leptospira licerasiae str. MMD4847</name>
    <dbReference type="NCBI Taxonomy" id="1049971"/>
    <lineage>
        <taxon>Bacteria</taxon>
        <taxon>Pseudomonadati</taxon>
        <taxon>Spirochaetota</taxon>
        <taxon>Spirochaetia</taxon>
        <taxon>Leptospirales</taxon>
        <taxon>Leptospiraceae</taxon>
        <taxon>Leptospira</taxon>
    </lineage>
</organism>
<evidence type="ECO:0008006" key="4">
    <source>
        <dbReference type="Google" id="ProtNLM"/>
    </source>
</evidence>
<dbReference type="Proteomes" id="UP000018720">
    <property type="component" value="Unassembled WGS sequence"/>
</dbReference>
<accession>A0ABN0H9L2</accession>
<name>A0ABN0H9L2_9LEPT</name>
<dbReference type="EMBL" id="AHOM02000005">
    <property type="protein sequence ID" value="EJZ42298.1"/>
    <property type="molecule type" value="Genomic_DNA"/>
</dbReference>
<keyword evidence="3" id="KW-1185">Reference proteome</keyword>
<gene>
    <name evidence="2" type="ORF">LEP1GSC178_0066</name>
</gene>
<evidence type="ECO:0000313" key="2">
    <source>
        <dbReference type="EMBL" id="EJZ42298.1"/>
    </source>
</evidence>